<dbReference type="Proteomes" id="UP000197138">
    <property type="component" value="Unassembled WGS sequence"/>
</dbReference>
<evidence type="ECO:0008006" key="6">
    <source>
        <dbReference type="Google" id="ProtNLM"/>
    </source>
</evidence>
<dbReference type="AlphaFoldDB" id="A0A218XDD8"/>
<reference evidence="2" key="2">
    <citation type="submission" date="2017-06" db="EMBL/GenBank/DDBJ databases">
        <title>The pomegranate genome and the genomics of punicalagin biosynthesis.</title>
        <authorList>
            <person name="Xu C."/>
        </authorList>
    </citation>
    <scope>NUCLEOTIDE SEQUENCE [LARGE SCALE GENOMIC DNA]</scope>
    <source>
        <tissue evidence="2">Fresh leaf</tissue>
    </source>
</reference>
<dbReference type="PANTHER" id="PTHR31343">
    <property type="entry name" value="T15D22.8"/>
    <property type="match status" value="1"/>
</dbReference>
<reference evidence="4" key="1">
    <citation type="journal article" date="2017" name="Plant J.">
        <title>The pomegranate (Punica granatum L.) genome and the genomics of punicalagin biosynthesis.</title>
        <authorList>
            <person name="Qin G."/>
            <person name="Xu C."/>
            <person name="Ming R."/>
            <person name="Tang H."/>
            <person name="Guyot R."/>
            <person name="Kramer E.M."/>
            <person name="Hu Y."/>
            <person name="Yi X."/>
            <person name="Qi Y."/>
            <person name="Xu X."/>
            <person name="Gao Z."/>
            <person name="Pan H."/>
            <person name="Jian J."/>
            <person name="Tian Y."/>
            <person name="Yue Z."/>
            <person name="Xu Y."/>
        </authorList>
    </citation>
    <scope>NUCLEOTIDE SEQUENCE [LARGE SCALE GENOMIC DNA]</scope>
    <source>
        <strain evidence="4">cv. Dabenzi</strain>
    </source>
</reference>
<proteinExistence type="predicted"/>
<comment type="caution">
    <text evidence="2">The sequence shown here is derived from an EMBL/GenBank/DDBJ whole genome shotgun (WGS) entry which is preliminary data.</text>
</comment>
<dbReference type="EMBL" id="PGOL01000167">
    <property type="protein sequence ID" value="PKI75536.1"/>
    <property type="molecule type" value="Genomic_DNA"/>
</dbReference>
<feature type="region of interest" description="Disordered" evidence="1">
    <location>
        <begin position="110"/>
        <end position="141"/>
    </location>
</feature>
<dbReference type="GeneID" id="116188488"/>
<gene>
    <name evidence="2" type="ORF">CDL15_Pgr005353</name>
    <name evidence="3" type="ORF">CRG98_004072</name>
</gene>
<evidence type="ECO:0000313" key="4">
    <source>
        <dbReference type="Proteomes" id="UP000197138"/>
    </source>
</evidence>
<dbReference type="EMBL" id="MTKT01001941">
    <property type="protein sequence ID" value="OWM82953.1"/>
    <property type="molecule type" value="Genomic_DNA"/>
</dbReference>
<reference evidence="3 5" key="3">
    <citation type="submission" date="2017-11" db="EMBL/GenBank/DDBJ databases">
        <title>De-novo sequencing of pomegranate (Punica granatum L.) genome.</title>
        <authorList>
            <person name="Akparov Z."/>
            <person name="Amiraslanov A."/>
            <person name="Hajiyeva S."/>
            <person name="Abbasov M."/>
            <person name="Kaur K."/>
            <person name="Hamwieh A."/>
            <person name="Solovyev V."/>
            <person name="Salamov A."/>
            <person name="Braich B."/>
            <person name="Kosarev P."/>
            <person name="Mahmoud A."/>
            <person name="Hajiyev E."/>
            <person name="Babayeva S."/>
            <person name="Izzatullayeva V."/>
            <person name="Mammadov A."/>
            <person name="Mammadov A."/>
            <person name="Sharifova S."/>
            <person name="Ojaghi J."/>
            <person name="Eynullazada K."/>
            <person name="Bayramov B."/>
            <person name="Abdulazimova A."/>
            <person name="Shahmuradov I."/>
        </authorList>
    </citation>
    <scope>NUCLEOTIDE SEQUENCE [LARGE SCALE GENOMIC DNA]</scope>
    <source>
        <strain evidence="3">AG2017</strain>
        <strain evidence="5">cv. AG2017</strain>
        <tissue evidence="3">Leaf</tissue>
    </source>
</reference>
<sequence length="323" mass="36936">MASGTSNLQRFLDSVTPIVPSRTLPQSEIHDVNLLWQPAGKETIDYFEMKDLWDCYREWSAFGACTKVVFPSGETVKKYYIPYLSAIQIYTNKPVSLNRVKSEGSSNSAAEFESDSWSDDSGSDKLSRSLSDNSSKTWDNISEDSSLDQAVSWPVREKFGHIYLEYFESCCPSWRVPMMDKINELAKDHPALMTLRSMDVSPASWMAVAWYPIYHIPNIGNKDLSTCFLTYHTLSSSFLDNGEELDEKETLKDTCCKERAHDKISLSPFGLATYKMQGDLWVNPEMTPEYLKFMHLQNAAHSWLKQLNAYHHDLSFFTHHSAL</sequence>
<evidence type="ECO:0000313" key="5">
    <source>
        <dbReference type="Proteomes" id="UP000233551"/>
    </source>
</evidence>
<keyword evidence="5" id="KW-1185">Reference proteome</keyword>
<dbReference type="Pfam" id="PF05623">
    <property type="entry name" value="DUF789"/>
    <property type="match status" value="1"/>
</dbReference>
<feature type="compositionally biased region" description="Polar residues" evidence="1">
    <location>
        <begin position="128"/>
        <end position="140"/>
    </location>
</feature>
<dbReference type="STRING" id="22663.A0A218XDD8"/>
<accession>A0A218XDD8</accession>
<dbReference type="Proteomes" id="UP000233551">
    <property type="component" value="Unassembled WGS sequence"/>
</dbReference>
<organism evidence="2 4">
    <name type="scientific">Punica granatum</name>
    <name type="common">Pomegranate</name>
    <dbReference type="NCBI Taxonomy" id="22663"/>
    <lineage>
        <taxon>Eukaryota</taxon>
        <taxon>Viridiplantae</taxon>
        <taxon>Streptophyta</taxon>
        <taxon>Embryophyta</taxon>
        <taxon>Tracheophyta</taxon>
        <taxon>Spermatophyta</taxon>
        <taxon>Magnoliopsida</taxon>
        <taxon>eudicotyledons</taxon>
        <taxon>Gunneridae</taxon>
        <taxon>Pentapetalae</taxon>
        <taxon>rosids</taxon>
        <taxon>malvids</taxon>
        <taxon>Myrtales</taxon>
        <taxon>Lythraceae</taxon>
        <taxon>Punica</taxon>
    </lineage>
</organism>
<protein>
    <recommendedName>
        <fullName evidence="6">DUF789 domain-containing protein</fullName>
    </recommendedName>
</protein>
<dbReference type="OrthoDB" id="1896065at2759"/>
<name>A0A218XDD8_PUNGR</name>
<evidence type="ECO:0000256" key="1">
    <source>
        <dbReference type="SAM" id="MobiDB-lite"/>
    </source>
</evidence>
<evidence type="ECO:0000313" key="2">
    <source>
        <dbReference type="EMBL" id="OWM82953.1"/>
    </source>
</evidence>
<evidence type="ECO:0000313" key="3">
    <source>
        <dbReference type="EMBL" id="PKI75536.1"/>
    </source>
</evidence>
<dbReference type="InterPro" id="IPR008507">
    <property type="entry name" value="DUF789"/>
</dbReference>
<dbReference type="PANTHER" id="PTHR31343:SF29">
    <property type="entry name" value="DUF789 DOMAIN-CONTAINING PROTEIN"/>
    <property type="match status" value="1"/>
</dbReference>